<name>A0AAP2DXX8_9BACT</name>
<dbReference type="Proteomes" id="UP001319080">
    <property type="component" value="Unassembled WGS sequence"/>
</dbReference>
<protein>
    <submittedName>
        <fullName evidence="2">Uncharacterized protein</fullName>
    </submittedName>
</protein>
<gene>
    <name evidence="2" type="ORF">KK062_14305</name>
</gene>
<comment type="caution">
    <text evidence="2">The sequence shown here is derived from an EMBL/GenBank/DDBJ whole genome shotgun (WGS) entry which is preliminary data.</text>
</comment>
<accession>A0AAP2DXX8</accession>
<evidence type="ECO:0000313" key="3">
    <source>
        <dbReference type="Proteomes" id="UP001319080"/>
    </source>
</evidence>
<evidence type="ECO:0000313" key="2">
    <source>
        <dbReference type="EMBL" id="MBT1709411.1"/>
    </source>
</evidence>
<dbReference type="EMBL" id="JAHESE010000013">
    <property type="protein sequence ID" value="MBT1709411.1"/>
    <property type="molecule type" value="Genomic_DNA"/>
</dbReference>
<organism evidence="2 3">
    <name type="scientific">Dawidia cretensis</name>
    <dbReference type="NCBI Taxonomy" id="2782350"/>
    <lineage>
        <taxon>Bacteria</taxon>
        <taxon>Pseudomonadati</taxon>
        <taxon>Bacteroidota</taxon>
        <taxon>Cytophagia</taxon>
        <taxon>Cytophagales</taxon>
        <taxon>Chryseotaleaceae</taxon>
        <taxon>Dawidia</taxon>
    </lineage>
</organism>
<reference evidence="2 3" key="1">
    <citation type="submission" date="2021-05" db="EMBL/GenBank/DDBJ databases">
        <title>A Polyphasic approach of four new species of the genus Ohtaekwangia: Ohtaekwangia histidinii sp. nov., Ohtaekwangia cretensis sp. nov., Ohtaekwangia indiensis sp. nov., Ohtaekwangia reichenbachii sp. nov. from diverse environment.</title>
        <authorList>
            <person name="Octaviana S."/>
        </authorList>
    </citation>
    <scope>NUCLEOTIDE SEQUENCE [LARGE SCALE GENOMIC DNA]</scope>
    <source>
        <strain evidence="2 3">PWU5</strain>
    </source>
</reference>
<proteinExistence type="predicted"/>
<evidence type="ECO:0000256" key="1">
    <source>
        <dbReference type="SAM" id="SignalP"/>
    </source>
</evidence>
<keyword evidence="3" id="KW-1185">Reference proteome</keyword>
<dbReference type="AlphaFoldDB" id="A0AAP2DXX8"/>
<sequence length="571" mass="62460">MLRKLTLIVGVCCSAVCAQAQNLEAIGKEKALTVSGGVSLSQIVYAVDGIESRRDPYSYYASGNINFSLYGWNVPLSFSVSNQNTSFQQPFNQYSLHPTYKSITGHFGYNSMSFSPYTVNGHIFLGAGVDVAPQQGKFKFSGLYGRFLKAVEPDTLAENPVTPAFQRMGYGMKATYGDGKDFVDIIMFHAEDDIHSIRYVPEDEGILPEENLVMSIGGGKAIAEHLLLRAELSASALSRDTRTEKTSQSHPLAKTGFLYTPRLSSSYYKAFKTSLNYQDDGYSVGVAYERIDPQYRTLGSYYFNNDLENITANGTVAMASGRVNVAVNAGTQRDNLDGSKVSTMRRFVGSANVGYAPSQKVNLTASYSNFQTYTNIRSKFVDINQLTPYDNLDTLNYMQVSQNATLSSMYTFGANPNKRQSVNVNLTFQDAADKQGDVEQNTGSQFYNVNAAYALSIVPKNVMLSAAFNATITEGMGASTKTLGPTLAVSKSFFEKKLRATLSSSYNETYANSSRINTIINVRVGGGLTVQKKHNINLSMVGVNRSSQQEGAAQDFTEFTGTLGYGYSFGR</sequence>
<feature type="chain" id="PRO_5042918272" evidence="1">
    <location>
        <begin position="21"/>
        <end position="571"/>
    </location>
</feature>
<keyword evidence="1" id="KW-0732">Signal</keyword>
<feature type="signal peptide" evidence="1">
    <location>
        <begin position="1"/>
        <end position="20"/>
    </location>
</feature>
<dbReference type="RefSeq" id="WP_254084991.1">
    <property type="nucleotide sequence ID" value="NZ_JAHESE010000013.1"/>
</dbReference>